<evidence type="ECO:0000256" key="1">
    <source>
        <dbReference type="SAM" id="MobiDB-lite"/>
    </source>
</evidence>
<sequence length="239" mass="28121">MEKNKMKYKKRKSGKSKISFDEEVVTKDSAKDLNPAYCKLPISNSTTKETEPEGKKKTKRKRKAKEAPADVSNDQKPKKKKRPVEEQTIEDNGTVQESLEAEIPAAKESVKPQKESIRSRKRKKQAKLLEDKKNKVELDLQQKSLNYLSKWKHSKTEWKFEKLKQIWLQQNLLDLQKIPNEFWETVVEYFSSSKGMSRKSVLDQAIKFIEEDENVAKEEQEEDYKVKLQRARDIVQYLQ</sequence>
<feature type="compositionally biased region" description="Basic and acidic residues" evidence="1">
    <location>
        <begin position="108"/>
        <end position="118"/>
    </location>
</feature>
<dbReference type="PANTHER" id="PTHR22306">
    <property type="entry name" value="CHROMOSOME 7 OPEN READING FRAME 50"/>
    <property type="match status" value="1"/>
</dbReference>
<dbReference type="OMA" id="CWAENRS"/>
<reference evidence="5" key="2">
    <citation type="submission" date="2024-08" db="UniProtKB">
        <authorList>
            <consortium name="EnsemblMetazoa"/>
        </authorList>
    </citation>
    <scope>IDENTIFICATION</scope>
</reference>
<dbReference type="Proteomes" id="UP000030742">
    <property type="component" value="Unassembled WGS sequence"/>
</dbReference>
<feature type="domain" description="WKF" evidence="2">
    <location>
        <begin position="146"/>
        <end position="205"/>
    </location>
</feature>
<evidence type="ECO:0000313" key="7">
    <source>
        <dbReference type="Proteomes" id="UP000030742"/>
    </source>
</evidence>
<dbReference type="Proteomes" id="UP000019118">
    <property type="component" value="Unassembled WGS sequence"/>
</dbReference>
<dbReference type="EMBL" id="KB632308">
    <property type="protein sequence ID" value="ERL91987.1"/>
    <property type="molecule type" value="Genomic_DNA"/>
</dbReference>
<feature type="compositionally biased region" description="Basic residues" evidence="1">
    <location>
        <begin position="1"/>
        <end position="15"/>
    </location>
</feature>
<dbReference type="OrthoDB" id="10261563at2759"/>
<protein>
    <recommendedName>
        <fullName evidence="2">WKF domain-containing protein</fullName>
    </recommendedName>
</protein>
<feature type="compositionally biased region" description="Basic and acidic residues" evidence="1">
    <location>
        <begin position="18"/>
        <end position="31"/>
    </location>
</feature>
<dbReference type="EnsemblMetazoa" id="XM_019898245.1">
    <property type="protein sequence ID" value="XP_019753804.1"/>
    <property type="gene ID" value="LOC109533055"/>
</dbReference>
<feature type="region of interest" description="Disordered" evidence="1">
    <location>
        <begin position="1"/>
        <end position="133"/>
    </location>
</feature>
<keyword evidence="6" id="KW-1185">Reference proteome</keyword>
<evidence type="ECO:0000313" key="6">
    <source>
        <dbReference type="Proteomes" id="UP000019118"/>
    </source>
</evidence>
<evidence type="ECO:0000313" key="4">
    <source>
        <dbReference type="EMBL" id="ERL91987.1"/>
    </source>
</evidence>
<gene>
    <name evidence="4" type="ORF">D910_09310</name>
    <name evidence="3" type="ORF">YQE_02626</name>
</gene>
<dbReference type="EMBL" id="KB740286">
    <property type="protein sequence ID" value="ENN80963.1"/>
    <property type="molecule type" value="Genomic_DNA"/>
</dbReference>
<dbReference type="Pfam" id="PF10180">
    <property type="entry name" value="WKF"/>
    <property type="match status" value="1"/>
</dbReference>
<reference evidence="6 7" key="1">
    <citation type="journal article" date="2013" name="Genome Biol.">
        <title>Draft genome of the mountain pine beetle, Dendroctonus ponderosae Hopkins, a major forest pest.</title>
        <authorList>
            <person name="Keeling C.I."/>
            <person name="Yuen M.M."/>
            <person name="Liao N.Y."/>
            <person name="Docking T.R."/>
            <person name="Chan S.K."/>
            <person name="Taylor G.A."/>
            <person name="Palmquist D.L."/>
            <person name="Jackman S.D."/>
            <person name="Nguyen A."/>
            <person name="Li M."/>
            <person name="Henderson H."/>
            <person name="Janes J.K."/>
            <person name="Zhao Y."/>
            <person name="Pandoh P."/>
            <person name="Moore R."/>
            <person name="Sperling F.A."/>
            <person name="Huber D.P."/>
            <person name="Birol I."/>
            <person name="Jones S.J."/>
            <person name="Bohlmann J."/>
        </authorList>
    </citation>
    <scope>NUCLEOTIDE SEQUENCE</scope>
</reference>
<dbReference type="PANTHER" id="PTHR22306:SF2">
    <property type="entry name" value="CHROMOSOME 7 OPEN READING FRAME 50"/>
    <property type="match status" value="1"/>
</dbReference>
<dbReference type="KEGG" id="dpa:109533055"/>
<proteinExistence type="predicted"/>
<dbReference type="AlphaFoldDB" id="N6TSD4"/>
<feature type="compositionally biased region" description="Basic and acidic residues" evidence="1">
    <location>
        <begin position="65"/>
        <end position="76"/>
    </location>
</feature>
<evidence type="ECO:0000259" key="2">
    <source>
        <dbReference type="Pfam" id="PF10180"/>
    </source>
</evidence>
<organism evidence="3">
    <name type="scientific">Dendroctonus ponderosae</name>
    <name type="common">Mountain pine beetle</name>
    <dbReference type="NCBI Taxonomy" id="77166"/>
    <lineage>
        <taxon>Eukaryota</taxon>
        <taxon>Metazoa</taxon>
        <taxon>Ecdysozoa</taxon>
        <taxon>Arthropoda</taxon>
        <taxon>Hexapoda</taxon>
        <taxon>Insecta</taxon>
        <taxon>Pterygota</taxon>
        <taxon>Neoptera</taxon>
        <taxon>Endopterygota</taxon>
        <taxon>Coleoptera</taxon>
        <taxon>Polyphaga</taxon>
        <taxon>Cucujiformia</taxon>
        <taxon>Curculionidae</taxon>
        <taxon>Scolytinae</taxon>
        <taxon>Dendroctonus</taxon>
    </lineage>
</organism>
<dbReference type="HOGENOM" id="CLU_1162190_0_0_1"/>
<name>N6TSD4_DENPD</name>
<feature type="non-terminal residue" evidence="3">
    <location>
        <position position="1"/>
    </location>
</feature>
<dbReference type="STRING" id="77166.N6TSD4"/>
<evidence type="ECO:0000313" key="5">
    <source>
        <dbReference type="EnsemblMetazoa" id="XP_019753804.1"/>
    </source>
</evidence>
<evidence type="ECO:0000313" key="3">
    <source>
        <dbReference type="EMBL" id="ENN80963.1"/>
    </source>
</evidence>
<accession>N6TSD4</accession>
<dbReference type="InterPro" id="IPR019327">
    <property type="entry name" value="WKF"/>
</dbReference>